<dbReference type="AlphaFoldDB" id="A0A8U0P2G0"/>
<evidence type="ECO:0000313" key="3">
    <source>
        <dbReference type="RefSeq" id="XP_038816681.1"/>
    </source>
</evidence>
<evidence type="ECO:0000313" key="2">
    <source>
        <dbReference type="Proteomes" id="UP000808372"/>
    </source>
</evidence>
<proteinExistence type="predicted"/>
<dbReference type="RefSeq" id="XP_038816681.1">
    <property type="nucleotide sequence ID" value="XM_038960753.1"/>
</dbReference>
<protein>
    <submittedName>
        <fullName evidence="3">Homeobox protein Meis1-like</fullName>
    </submittedName>
</protein>
<keyword evidence="2" id="KW-1185">Reference proteome</keyword>
<dbReference type="GeneID" id="120017777"/>
<dbReference type="Proteomes" id="UP000808372">
    <property type="component" value="Chromosome 22"/>
</dbReference>
<gene>
    <name evidence="3" type="primary">LOC120017777</name>
</gene>
<dbReference type="KEGG" id="snh:120017777"/>
<organism evidence="2 3">
    <name type="scientific">Salvelinus namaycush</name>
    <name type="common">Lake trout</name>
    <name type="synonym">Salmo namaycush</name>
    <dbReference type="NCBI Taxonomy" id="8040"/>
    <lineage>
        <taxon>Eukaryota</taxon>
        <taxon>Metazoa</taxon>
        <taxon>Chordata</taxon>
        <taxon>Craniata</taxon>
        <taxon>Vertebrata</taxon>
        <taxon>Euteleostomi</taxon>
        <taxon>Actinopterygii</taxon>
        <taxon>Neopterygii</taxon>
        <taxon>Teleostei</taxon>
        <taxon>Protacanthopterygii</taxon>
        <taxon>Salmoniformes</taxon>
        <taxon>Salmonidae</taxon>
        <taxon>Salmoninae</taxon>
        <taxon>Salvelinus</taxon>
    </lineage>
</organism>
<accession>A0A8U0P2G0</accession>
<sequence length="75" mass="8018">MIDQSNRAVNQGAPYTPDGQPMGGFVMDGQQHMGIRPPGLQGMPGNDLSDDGTAAYWAPSHQNQDPPLQNQDSLP</sequence>
<feature type="region of interest" description="Disordered" evidence="1">
    <location>
        <begin position="1"/>
        <end position="75"/>
    </location>
</feature>
<name>A0A8U0P2G0_SALNM</name>
<reference evidence="3" key="1">
    <citation type="submission" date="2025-08" db="UniProtKB">
        <authorList>
            <consortium name="RefSeq"/>
        </authorList>
    </citation>
    <scope>IDENTIFICATION</scope>
    <source>
        <tissue evidence="3">White muscle</tissue>
    </source>
</reference>
<feature type="compositionally biased region" description="Polar residues" evidence="1">
    <location>
        <begin position="60"/>
        <end position="75"/>
    </location>
</feature>
<evidence type="ECO:0000256" key="1">
    <source>
        <dbReference type="SAM" id="MobiDB-lite"/>
    </source>
</evidence>